<organism evidence="3">
    <name type="scientific">Setaria italica</name>
    <name type="common">Foxtail millet</name>
    <name type="synonym">Panicum italicum</name>
    <dbReference type="NCBI Taxonomy" id="4555"/>
    <lineage>
        <taxon>Eukaryota</taxon>
        <taxon>Viridiplantae</taxon>
        <taxon>Streptophyta</taxon>
        <taxon>Embryophyta</taxon>
        <taxon>Tracheophyta</taxon>
        <taxon>Spermatophyta</taxon>
        <taxon>Magnoliopsida</taxon>
        <taxon>Liliopsida</taxon>
        <taxon>Poales</taxon>
        <taxon>Poaceae</taxon>
        <taxon>PACMAD clade</taxon>
        <taxon>Panicoideae</taxon>
        <taxon>Panicodae</taxon>
        <taxon>Paniceae</taxon>
        <taxon>Cenchrinae</taxon>
        <taxon>Setaria</taxon>
    </lineage>
</organism>
<dbReference type="Pfam" id="PF00646">
    <property type="entry name" value="F-box"/>
    <property type="match status" value="1"/>
</dbReference>
<evidence type="ECO:0000313" key="3">
    <source>
        <dbReference type="EMBL" id="RCV16755.1"/>
    </source>
</evidence>
<dbReference type="SUPFAM" id="SSF81383">
    <property type="entry name" value="F-box domain"/>
    <property type="match status" value="1"/>
</dbReference>
<feature type="compositionally biased region" description="Polar residues" evidence="1">
    <location>
        <begin position="526"/>
        <end position="540"/>
    </location>
</feature>
<feature type="region of interest" description="Disordered" evidence="1">
    <location>
        <begin position="520"/>
        <end position="541"/>
    </location>
</feature>
<feature type="domain" description="F-box" evidence="2">
    <location>
        <begin position="166"/>
        <end position="205"/>
    </location>
</feature>
<proteinExistence type="predicted"/>
<protein>
    <recommendedName>
        <fullName evidence="2">F-box domain-containing protein</fullName>
    </recommendedName>
</protein>
<dbReference type="InterPro" id="IPR001810">
    <property type="entry name" value="F-box_dom"/>
</dbReference>
<accession>A0A368QFJ1</accession>
<reference evidence="3" key="1">
    <citation type="journal article" date="2012" name="Nat. Biotechnol.">
        <title>Reference genome sequence of the model plant Setaria.</title>
        <authorList>
            <person name="Bennetzen J.L."/>
            <person name="Schmutz J."/>
            <person name="Wang H."/>
            <person name="Percifield R."/>
            <person name="Hawkins J."/>
            <person name="Pontaroli A.C."/>
            <person name="Estep M."/>
            <person name="Feng L."/>
            <person name="Vaughn J.N."/>
            <person name="Grimwood J."/>
            <person name="Jenkins J."/>
            <person name="Barry K."/>
            <person name="Lindquist E."/>
            <person name="Hellsten U."/>
            <person name="Deshpande S."/>
            <person name="Wang X."/>
            <person name="Wu X."/>
            <person name="Mitros T."/>
            <person name="Triplett J."/>
            <person name="Yang X."/>
            <person name="Ye C.Y."/>
            <person name="Mauro-Herrera M."/>
            <person name="Wang L."/>
            <person name="Li P."/>
            <person name="Sharma M."/>
            <person name="Sharma R."/>
            <person name="Ronald P.C."/>
            <person name="Panaud O."/>
            <person name="Kellogg E.A."/>
            <person name="Brutnell T.P."/>
            <person name="Doust A.N."/>
            <person name="Tuskan G.A."/>
            <person name="Rokhsar D."/>
            <person name="Devos K.M."/>
        </authorList>
    </citation>
    <scope>NUCLEOTIDE SEQUENCE [LARGE SCALE GENOMIC DNA]</scope>
    <source>
        <strain evidence="3">Yugu1</strain>
    </source>
</reference>
<dbReference type="SMART" id="SM00256">
    <property type="entry name" value="FBOX"/>
    <property type="match status" value="1"/>
</dbReference>
<evidence type="ECO:0000259" key="2">
    <source>
        <dbReference type="SMART" id="SM00256"/>
    </source>
</evidence>
<dbReference type="InterPro" id="IPR036047">
    <property type="entry name" value="F-box-like_dom_sf"/>
</dbReference>
<dbReference type="PANTHER" id="PTHR31672:SF13">
    <property type="entry name" value="F-BOX PROTEIN CPR30-LIKE"/>
    <property type="match status" value="1"/>
</dbReference>
<name>A0A368QFJ1_SETIT</name>
<reference evidence="3" key="2">
    <citation type="submission" date="2015-07" db="EMBL/GenBank/DDBJ databases">
        <authorList>
            <person name="Noorani M."/>
        </authorList>
    </citation>
    <scope>NUCLEOTIDE SEQUENCE</scope>
    <source>
        <strain evidence="3">Yugu1</strain>
    </source>
</reference>
<dbReference type="AlphaFoldDB" id="A0A368QFJ1"/>
<dbReference type="PANTHER" id="PTHR31672">
    <property type="entry name" value="BNACNNG10540D PROTEIN"/>
    <property type="match status" value="1"/>
</dbReference>
<dbReference type="InterPro" id="IPR050796">
    <property type="entry name" value="SCF_F-box_component"/>
</dbReference>
<gene>
    <name evidence="3" type="ORF">SETIT_3G163500v2</name>
</gene>
<dbReference type="EMBL" id="CM003530">
    <property type="protein sequence ID" value="RCV16755.1"/>
    <property type="molecule type" value="Genomic_DNA"/>
</dbReference>
<sequence>MAVDHPGLISDGRKAKKPRAAVISFSVTSETFSWVRSPPFSVSGSHLVVLDGHLCMVRDLLRRWPSMLEIWKLEDYSSGDFVGSKAVKVIGSFGDSKPSEKIIIATSRHKVSTYDTMSRTLETIHSTMETETCHRIEPCDIRFSLFRETLVPVYRTKEEIALSSPMAKVTKEILLRLPAKSALNFKFVCQKWHSLIRSDSFCHAYFLHKNVDRRPKIMLVGKLTGEKGFSSIPLDKWLQQASDDQGALLDTNTEKRDYLYNPCLGFHRKYRNQGLMLHQDLERHVNPVEPDHHPFAVGNKNVGLGFNPLTQEHVIVEMFYHIKDYQSRRYYLSCSVTDCDSRNVQQLPPPPLPVNDMPSAYLEGMLYWMSEPRLGLNHERAIVSFNIATRMFDVIPCPSRIARSWDSQSPRRAFVAELEGVLCAVLANPVRDELCMWTWEHGQWDRSYTIYLKSCLDYSLGTNIVVPWAIDPTDGRILLNTGRRLGFYDPLKREVENYIALDQVPLLKWKEQTLCPGAGDQMPLDQPSSSSTSPGKNLSHSIDRSEELNGMSCNLSPLVPMLYEESLAYYRTPGRARILQALPI</sequence>
<evidence type="ECO:0000256" key="1">
    <source>
        <dbReference type="SAM" id="MobiDB-lite"/>
    </source>
</evidence>
<dbReference type="OrthoDB" id="693519at2759"/>